<dbReference type="InterPro" id="IPR011611">
    <property type="entry name" value="PfkB_dom"/>
</dbReference>
<keyword evidence="2" id="KW-0808">Transferase</keyword>
<dbReference type="InterPro" id="IPR029056">
    <property type="entry name" value="Ribokinase-like"/>
</dbReference>
<dbReference type="InterPro" id="IPR002173">
    <property type="entry name" value="Carboh/pur_kinase_PfkB_CS"/>
</dbReference>
<gene>
    <name evidence="5" type="ORF">CDG81_03515</name>
    <name evidence="6" type="ORF">IL38_17460</name>
</gene>
<evidence type="ECO:0000313" key="7">
    <source>
        <dbReference type="Proteomes" id="UP000029737"/>
    </source>
</evidence>
<dbReference type="CDD" id="cd01166">
    <property type="entry name" value="KdgK"/>
    <property type="match status" value="1"/>
</dbReference>
<dbReference type="SUPFAM" id="SSF53613">
    <property type="entry name" value="Ribokinase-like"/>
    <property type="match status" value="1"/>
</dbReference>
<feature type="domain" description="Carbohydrate kinase PfkB" evidence="4">
    <location>
        <begin position="4"/>
        <end position="300"/>
    </location>
</feature>
<protein>
    <submittedName>
        <fullName evidence="5">Sugar kinase</fullName>
    </submittedName>
</protein>
<dbReference type="Gene3D" id="3.40.1190.20">
    <property type="match status" value="1"/>
</dbReference>
<dbReference type="InterPro" id="IPR052700">
    <property type="entry name" value="Carb_kinase_PfkB-like"/>
</dbReference>
<reference evidence="6 7" key="1">
    <citation type="journal article" date="2014" name="PLoS ONE">
        <title>Identification and Characterization of a New Erythromycin Biosynthetic Gene Cluster in Actinopolyspora erythraea YIM90600, a Novel Erythronolide-Producing Halophilic Actinomycete Isolated from Salt Field.</title>
        <authorList>
            <person name="Chen D."/>
            <person name="Feng J."/>
            <person name="Huang L."/>
            <person name="Zhang Q."/>
            <person name="Wu J."/>
            <person name="Zhu X."/>
            <person name="Duan Y."/>
            <person name="Xu Z."/>
        </authorList>
    </citation>
    <scope>NUCLEOTIDE SEQUENCE [LARGE SCALE GENOMIC DNA]</scope>
    <source>
        <strain evidence="6 7">YIM90600</strain>
    </source>
</reference>
<keyword evidence="7" id="KW-1185">Reference proteome</keyword>
<reference evidence="5 8" key="2">
    <citation type="submission" date="2017-08" db="EMBL/GenBank/DDBJ databases">
        <title>The complete genome sequence of moderately halophilic actinomycete Actinopolyspora erythraea YIM 90600, the producer of novel erythromycin, novel actinopolysporins A-C and tubercidin.</title>
        <authorList>
            <person name="Yin M."/>
            <person name="Tang S."/>
        </authorList>
    </citation>
    <scope>NUCLEOTIDE SEQUENCE [LARGE SCALE GENOMIC DNA]</scope>
    <source>
        <strain evidence="5 8">YIM 90600</strain>
    </source>
</reference>
<name>A0A099D3I2_9ACTN</name>
<dbReference type="GO" id="GO:0016301">
    <property type="term" value="F:kinase activity"/>
    <property type="evidence" value="ECO:0007669"/>
    <property type="project" value="UniProtKB-KW"/>
</dbReference>
<organism evidence="5 8">
    <name type="scientific">Actinopolyspora erythraea</name>
    <dbReference type="NCBI Taxonomy" id="414996"/>
    <lineage>
        <taxon>Bacteria</taxon>
        <taxon>Bacillati</taxon>
        <taxon>Actinomycetota</taxon>
        <taxon>Actinomycetes</taxon>
        <taxon>Actinopolysporales</taxon>
        <taxon>Actinopolysporaceae</taxon>
        <taxon>Actinopolyspora</taxon>
    </lineage>
</organism>
<dbReference type="EMBL" id="JPMV01000032">
    <property type="protein sequence ID" value="KGI80476.1"/>
    <property type="molecule type" value="Genomic_DNA"/>
</dbReference>
<dbReference type="PANTHER" id="PTHR43320">
    <property type="entry name" value="SUGAR KINASE"/>
    <property type="match status" value="1"/>
</dbReference>
<dbReference type="RefSeq" id="WP_043575710.1">
    <property type="nucleotide sequence ID" value="NZ_CP022752.1"/>
</dbReference>
<dbReference type="OrthoDB" id="9808601at2"/>
<dbReference type="KEGG" id="aey:CDG81_03515"/>
<dbReference type="Proteomes" id="UP000029737">
    <property type="component" value="Unassembled WGS sequence"/>
</dbReference>
<evidence type="ECO:0000313" key="6">
    <source>
        <dbReference type="EMBL" id="KGI80476.1"/>
    </source>
</evidence>
<proteinExistence type="inferred from homology"/>
<dbReference type="HOGENOM" id="CLU_027634_6_0_11"/>
<evidence type="ECO:0000256" key="1">
    <source>
        <dbReference type="ARBA" id="ARBA00010688"/>
    </source>
</evidence>
<sequence length="316" mass="32985">MTPEVITFGETMGLLLAQPGQPLEHAAGFRRSLAGAESNTAVGLARLGHRVGWFGRVGDDPFGRSALRTLRGEGVDVSRAVVDGSLPTGLLVRDAHAHRPIEVCYYRSGSAGSALCGDDVDGGWIGRARLLHLTGITAALSDSAKAATERAVRAAAEAGVPVSLDPNIRRKLAGTERWVELLRPLADHAELVLTGLDEAETVSDRSGERAAATWFLERGAKLVVIKLGSRGAWATDGAEEWFQPAAEVPAVDPVGAGDAFNAGFLSGHLRGLPVPESLAEAATVAGSAVQIPGDMDGLPDARLRDLAVGDEQVTAR</sequence>
<comment type="similarity">
    <text evidence="1">Belongs to the carbohydrate kinase PfkB family.</text>
</comment>
<accession>A0A099D3I2</accession>
<evidence type="ECO:0000313" key="8">
    <source>
        <dbReference type="Proteomes" id="UP000215043"/>
    </source>
</evidence>
<evidence type="ECO:0000313" key="5">
    <source>
        <dbReference type="EMBL" id="ASU77527.1"/>
    </source>
</evidence>
<dbReference type="EMBL" id="CP022752">
    <property type="protein sequence ID" value="ASU77527.1"/>
    <property type="molecule type" value="Genomic_DNA"/>
</dbReference>
<dbReference type="AlphaFoldDB" id="A0A099D3I2"/>
<dbReference type="PROSITE" id="PS00584">
    <property type="entry name" value="PFKB_KINASES_2"/>
    <property type="match status" value="1"/>
</dbReference>
<dbReference type="PANTHER" id="PTHR43320:SF2">
    <property type="entry name" value="2-DEHYDRO-3-DEOXYGLUCONOKINASE_2-DEHYDRO-3-DEOXYGALACTONOKINASE"/>
    <property type="match status" value="1"/>
</dbReference>
<evidence type="ECO:0000256" key="3">
    <source>
        <dbReference type="ARBA" id="ARBA00022777"/>
    </source>
</evidence>
<evidence type="ECO:0000256" key="2">
    <source>
        <dbReference type="ARBA" id="ARBA00022679"/>
    </source>
</evidence>
<evidence type="ECO:0000259" key="4">
    <source>
        <dbReference type="Pfam" id="PF00294"/>
    </source>
</evidence>
<keyword evidence="3 5" id="KW-0418">Kinase</keyword>
<dbReference type="Pfam" id="PF00294">
    <property type="entry name" value="PfkB"/>
    <property type="match status" value="1"/>
</dbReference>
<dbReference type="Proteomes" id="UP000215043">
    <property type="component" value="Chromosome"/>
</dbReference>
<dbReference type="eggNOG" id="COG0524">
    <property type="taxonomic scope" value="Bacteria"/>
</dbReference>